<proteinExistence type="predicted"/>
<gene>
    <name evidence="3" type="ORF">RK55_017615</name>
</gene>
<organism evidence="3 4">
    <name type="scientific">Salmonella enterica subsp. houtenae serovar 50:g,z51:-</name>
    <dbReference type="NCBI Taxonomy" id="1173947"/>
    <lineage>
        <taxon>Bacteria</taxon>
        <taxon>Pseudomonadati</taxon>
        <taxon>Pseudomonadota</taxon>
        <taxon>Gammaproteobacteria</taxon>
        <taxon>Enterobacterales</taxon>
        <taxon>Enterobacteriaceae</taxon>
        <taxon>Salmonella</taxon>
    </lineage>
</organism>
<evidence type="ECO:0000256" key="1">
    <source>
        <dbReference type="SAM" id="MobiDB-lite"/>
    </source>
</evidence>
<evidence type="ECO:0000313" key="3">
    <source>
        <dbReference type="EMBL" id="PNO34815.1"/>
    </source>
</evidence>
<sequence length="553" mass="62044">MVNWLCNQSSCAPYNFANDDIIAIDGACTYYADGSVGYRQDECFEHEHVRTLEECEEDYFENELGIKFERKSELLNDVPCTIEQEENKLNTEKRLRPVIENLFNRKQVGFLYGESNTGKSFAALSLLNRIAQGKSWAGLRVAKECHAFYFDGETGVEIKDRNKAWGNKFNGGNKNSRMHVLSPKINLFDKNIQDIIIHDVNKMTKGKGGIICFDTLSSFLAYFNKKSIDGSTEIDMQEPDENDAIAMRKLVSILKRIAVETNSFVLMVHHGGKDAAKGMKGAITLKNDSDTVIKLEQVNNTTSVDDYAFSVSLTVEKNRSAIKLPAKQFDLCLESTGITQAELKEYDDDLCAHSIEMGSGYNIKPNTKTLVFVDIPRDLPEGNKGVPRPSGNGAAFDTTAPAQNNNQQDTKNEYQQIHASRESLTPKQQLQTLEQNSVNGINLKESSEFTANAKEQYHDDYKFKMNCAKLSHAKAQLELYKLICGILRNSHNEFVSVKHIENEAIRIIDKTTKSNIKRNIDKLVTGNFLIEGSGKQKDFISLPKPPAQVMTGI</sequence>
<dbReference type="Pfam" id="PF13481">
    <property type="entry name" value="AAA_25"/>
    <property type="match status" value="1"/>
</dbReference>
<feature type="domain" description="AAA+ ATPase" evidence="2">
    <location>
        <begin position="105"/>
        <end position="299"/>
    </location>
</feature>
<dbReference type="AlphaFoldDB" id="A0A2K0JHR8"/>
<dbReference type="Gene3D" id="3.40.50.300">
    <property type="entry name" value="P-loop containing nucleotide triphosphate hydrolases"/>
    <property type="match status" value="1"/>
</dbReference>
<reference evidence="4" key="1">
    <citation type="submission" date="2017-12" db="EMBL/GenBank/DDBJ databases">
        <title>FDA dAtabase for Regulatory Grade micrObial Sequences (FDA-ARGOS): Supporting development and validation of Infectious Disease Dx tests.</title>
        <authorList>
            <person name="Sichtig H."/>
            <person name="Tallon L."/>
            <person name="Sadzewicz L."/>
            <person name="Sengamalay N."/>
            <person name="Nagaraj S."/>
            <person name="Vavikolanu K."/>
            <person name="Aluvathingal J."/>
            <person name="Nadendla S."/>
            <person name="Pirone D.C."/>
            <person name="Hoffman M."/>
            <person name="Muruvanda T."/>
            <person name="Allard M."/>
            <person name="Evans P."/>
        </authorList>
    </citation>
    <scope>NUCLEOTIDE SEQUENCE [LARGE SCALE GENOMIC DNA]</scope>
    <source>
        <strain evidence="4">FDAARGOS_55</strain>
    </source>
</reference>
<dbReference type="InterPro" id="IPR003593">
    <property type="entry name" value="AAA+_ATPase"/>
</dbReference>
<dbReference type="SUPFAM" id="SSF52540">
    <property type="entry name" value="P-loop containing nucleoside triphosphate hydrolases"/>
    <property type="match status" value="1"/>
</dbReference>
<dbReference type="EMBL" id="JWSP02000004">
    <property type="protein sequence ID" value="PNO34815.1"/>
    <property type="molecule type" value="Genomic_DNA"/>
</dbReference>
<dbReference type="InterPro" id="IPR027417">
    <property type="entry name" value="P-loop_NTPase"/>
</dbReference>
<evidence type="ECO:0000259" key="2">
    <source>
        <dbReference type="SMART" id="SM00382"/>
    </source>
</evidence>
<protein>
    <recommendedName>
        <fullName evidence="2">AAA+ ATPase domain-containing protein</fullName>
    </recommendedName>
</protein>
<dbReference type="SMART" id="SM00382">
    <property type="entry name" value="AAA"/>
    <property type="match status" value="1"/>
</dbReference>
<feature type="region of interest" description="Disordered" evidence="1">
    <location>
        <begin position="380"/>
        <end position="411"/>
    </location>
</feature>
<evidence type="ECO:0000313" key="4">
    <source>
        <dbReference type="Proteomes" id="UP000236163"/>
    </source>
</evidence>
<dbReference type="Proteomes" id="UP000236163">
    <property type="component" value="Unassembled WGS sequence"/>
</dbReference>
<comment type="caution">
    <text evidence="3">The sequence shown here is derived from an EMBL/GenBank/DDBJ whole genome shotgun (WGS) entry which is preliminary data.</text>
</comment>
<feature type="compositionally biased region" description="Polar residues" evidence="1">
    <location>
        <begin position="400"/>
        <end position="411"/>
    </location>
</feature>
<name>A0A2K0JHR8_SALHO</name>
<accession>A0A2K0JHR8</accession>